<dbReference type="GO" id="GO:0046872">
    <property type="term" value="F:metal ion binding"/>
    <property type="evidence" value="ECO:0007669"/>
    <property type="project" value="UniProtKB-KW"/>
</dbReference>
<evidence type="ECO:0000256" key="1">
    <source>
        <dbReference type="ARBA" id="ARBA00001946"/>
    </source>
</evidence>
<dbReference type="SUPFAM" id="SSF56784">
    <property type="entry name" value="HAD-like"/>
    <property type="match status" value="1"/>
</dbReference>
<accession>A0A1R3SV84</accession>
<dbReference type="Pfam" id="PF13419">
    <property type="entry name" value="HAD_2"/>
    <property type="match status" value="1"/>
</dbReference>
<keyword evidence="3" id="KW-0479">Metal-binding</keyword>
<dbReference type="NCBIfam" id="TIGR01549">
    <property type="entry name" value="HAD-SF-IA-v1"/>
    <property type="match status" value="1"/>
</dbReference>
<reference evidence="6 7" key="1">
    <citation type="submission" date="2016-08" db="EMBL/GenBank/DDBJ databases">
        <authorList>
            <person name="Seilhamer J.J."/>
        </authorList>
    </citation>
    <scope>NUCLEOTIDE SEQUENCE [LARGE SCALE GENOMIC DNA]</scope>
    <source>
        <strain evidence="6">M3/6</strain>
    </source>
</reference>
<evidence type="ECO:0000256" key="4">
    <source>
        <dbReference type="ARBA" id="ARBA00022842"/>
    </source>
</evidence>
<evidence type="ECO:0000313" key="6">
    <source>
        <dbReference type="EMBL" id="SCD19481.1"/>
    </source>
</evidence>
<dbReference type="Proteomes" id="UP000187464">
    <property type="component" value="Chromosome I"/>
</dbReference>
<dbReference type="InterPro" id="IPR051600">
    <property type="entry name" value="Beta-PGM-like"/>
</dbReference>
<keyword evidence="5" id="KW-0119">Carbohydrate metabolism</keyword>
<evidence type="ECO:0000256" key="2">
    <source>
        <dbReference type="ARBA" id="ARBA00006171"/>
    </source>
</evidence>
<dbReference type="Gene3D" id="3.40.50.1000">
    <property type="entry name" value="HAD superfamily/HAD-like"/>
    <property type="match status" value="1"/>
</dbReference>
<dbReference type="InterPro" id="IPR036412">
    <property type="entry name" value="HAD-like_sf"/>
</dbReference>
<dbReference type="STRING" id="1642647.PSM36_0651"/>
<dbReference type="PANTHER" id="PTHR46193:SF18">
    <property type="entry name" value="HEXITOL PHOSPHATASE B"/>
    <property type="match status" value="1"/>
</dbReference>
<dbReference type="InterPro" id="IPR023214">
    <property type="entry name" value="HAD_sf"/>
</dbReference>
<organism evidence="6 7">
    <name type="scientific">Proteiniphilum saccharofermentans</name>
    <dbReference type="NCBI Taxonomy" id="1642647"/>
    <lineage>
        <taxon>Bacteria</taxon>
        <taxon>Pseudomonadati</taxon>
        <taxon>Bacteroidota</taxon>
        <taxon>Bacteroidia</taxon>
        <taxon>Bacteroidales</taxon>
        <taxon>Dysgonomonadaceae</taxon>
        <taxon>Proteiniphilum</taxon>
    </lineage>
</organism>
<evidence type="ECO:0000313" key="7">
    <source>
        <dbReference type="Proteomes" id="UP000187464"/>
    </source>
</evidence>
<name>A0A1R3SV84_9BACT</name>
<evidence type="ECO:0000256" key="5">
    <source>
        <dbReference type="ARBA" id="ARBA00023277"/>
    </source>
</evidence>
<gene>
    <name evidence="6" type="ORF">PSM36_0651</name>
</gene>
<dbReference type="SFLD" id="SFLDS00003">
    <property type="entry name" value="Haloacid_Dehalogenase"/>
    <property type="match status" value="1"/>
</dbReference>
<dbReference type="KEGG" id="psac:PSM36_0651"/>
<dbReference type="EMBL" id="LT605205">
    <property type="protein sequence ID" value="SCD19481.1"/>
    <property type="molecule type" value="Genomic_DNA"/>
</dbReference>
<dbReference type="GO" id="GO:0003824">
    <property type="term" value="F:catalytic activity"/>
    <property type="evidence" value="ECO:0007669"/>
    <property type="project" value="UniProtKB-ARBA"/>
</dbReference>
<dbReference type="Gene3D" id="1.10.150.240">
    <property type="entry name" value="Putative phosphatase, domain 2"/>
    <property type="match status" value="1"/>
</dbReference>
<dbReference type="InterPro" id="IPR006439">
    <property type="entry name" value="HAD-SF_hydro_IA"/>
</dbReference>
<dbReference type="RefSeq" id="WP_076928787.1">
    <property type="nucleotide sequence ID" value="NZ_LT605205.1"/>
</dbReference>
<sequence>MKLKTILFDMDGVVIDSEKLHLRAMGLTLEQHGIKYSQSFLNDYVGRSDESFFRYVYENMDNTHSMEELLEEKNAFFEDLLKELKYVEGFTDFIQKVKSIKLQAGLVTSSSLFTVRKVDKLLNLTSFFDIVITEEDTQKHKPNPEPYLLALENLGADHRSTLIIEDSINGILAGKAAGCRVAGLTTSFDAATLQDAGADWVINSFSDLPPFTYYKVL</sequence>
<dbReference type="PRINTS" id="PR00413">
    <property type="entry name" value="HADHALOGNASE"/>
</dbReference>
<dbReference type="NCBIfam" id="TIGR01509">
    <property type="entry name" value="HAD-SF-IA-v3"/>
    <property type="match status" value="1"/>
</dbReference>
<dbReference type="SFLD" id="SFLDG01129">
    <property type="entry name" value="C1.5:_HAD__Beta-PGM__Phosphata"/>
    <property type="match status" value="1"/>
</dbReference>
<evidence type="ECO:0000256" key="3">
    <source>
        <dbReference type="ARBA" id="ARBA00022723"/>
    </source>
</evidence>
<comment type="cofactor">
    <cofactor evidence="1">
        <name>Mg(2+)</name>
        <dbReference type="ChEBI" id="CHEBI:18420"/>
    </cofactor>
</comment>
<protein>
    <submittedName>
        <fullName evidence="6">Beta-phosphoglucomutase</fullName>
    </submittedName>
</protein>
<dbReference type="AlphaFoldDB" id="A0A1R3SV84"/>
<comment type="similarity">
    <text evidence="2">Belongs to the HAD-like hydrolase superfamily. CbbY/CbbZ/Gph/YieH family.</text>
</comment>
<dbReference type="InterPro" id="IPR023198">
    <property type="entry name" value="PGP-like_dom2"/>
</dbReference>
<dbReference type="PANTHER" id="PTHR46193">
    <property type="entry name" value="6-PHOSPHOGLUCONATE PHOSPHATASE"/>
    <property type="match status" value="1"/>
</dbReference>
<keyword evidence="7" id="KW-1185">Reference proteome</keyword>
<keyword evidence="4" id="KW-0460">Magnesium</keyword>
<dbReference type="SFLD" id="SFLDG01135">
    <property type="entry name" value="C1.5.6:_HAD__Beta-PGM__Phospha"/>
    <property type="match status" value="1"/>
</dbReference>
<proteinExistence type="inferred from homology"/>
<dbReference type="InterPro" id="IPR041492">
    <property type="entry name" value="HAD_2"/>
</dbReference>